<dbReference type="PANTHER" id="PTHR30005:SF0">
    <property type="entry name" value="RETROGRADE REGULATION PROTEIN 2"/>
    <property type="match status" value="1"/>
</dbReference>
<sequence length="517" mass="56034">MGSKQKKTGGNDYVAVIDIGSNSVRLVVFSTLKRVPDIIFNEKILCGLGAGLAKTGRMSAGAMAEALSTLKRYRALCDQMGVDHIDTFATAAVRDASNGGDFVKQVRALCGFDIRVIDGEEESRLAALGVLSGEPAARGIVGDLGGGSLELAEVAGGRVGRRLSLPYGALRLMHSFGDDLEGIKAHVRTGLKEIDWLADAEGQDLFLVGGSWRNIIKLLMHERASQLAILQGFRVPRQELSSYCRRLSLSHPDNLPFAADIPSRRREVLPVAALILRETLKAMKVQSAVVSSYGVREGILFDRLPKDVRAQDPFIAACRELAEERCRFPEHADILFDWTRPLFNGGLWYTPESRARLHLAICLLGDIAWRGHPDFRAEKAVEIALHGQFIGVGHEDRAFVAVALNQAYGAPVTVPQIAHVLPLLSVDAILEARVLGAALRLAQRLSGGAAQALTMSHLRLQDGRLLLGVPADARDIVNDVVVKRLRQLALLIGCDSDVELYAEKADKAGRKTADNAA</sequence>
<dbReference type="EMBL" id="REFR01000010">
    <property type="protein sequence ID" value="RMB08601.1"/>
    <property type="molecule type" value="Genomic_DNA"/>
</dbReference>
<dbReference type="Proteomes" id="UP000271227">
    <property type="component" value="Unassembled WGS sequence"/>
</dbReference>
<accession>A0A3M0CG77</accession>
<evidence type="ECO:0000313" key="3">
    <source>
        <dbReference type="EMBL" id="RMB08601.1"/>
    </source>
</evidence>
<keyword evidence="4" id="KW-1185">Reference proteome</keyword>
<dbReference type="InterPro" id="IPR003695">
    <property type="entry name" value="Ppx_GppA_N"/>
</dbReference>
<dbReference type="InterPro" id="IPR043129">
    <property type="entry name" value="ATPase_NBD"/>
</dbReference>
<dbReference type="InParanoid" id="A0A3M0CG77"/>
<dbReference type="Pfam" id="PF21697">
    <property type="entry name" value="Ppx_C"/>
    <property type="match status" value="1"/>
</dbReference>
<evidence type="ECO:0000313" key="4">
    <source>
        <dbReference type="Proteomes" id="UP000271227"/>
    </source>
</evidence>
<dbReference type="InterPro" id="IPR048951">
    <property type="entry name" value="Ppx_C"/>
</dbReference>
<name>A0A3M0CG77_9PROT</name>
<evidence type="ECO:0000259" key="1">
    <source>
        <dbReference type="Pfam" id="PF02541"/>
    </source>
</evidence>
<comment type="caution">
    <text evidence="3">The sequence shown here is derived from an EMBL/GenBank/DDBJ whole genome shotgun (WGS) entry which is preliminary data.</text>
</comment>
<dbReference type="CDD" id="cd24052">
    <property type="entry name" value="ASKHA_NBD_HpPPX-GppA-like"/>
    <property type="match status" value="1"/>
</dbReference>
<reference evidence="3 4" key="1">
    <citation type="submission" date="2018-10" db="EMBL/GenBank/DDBJ databases">
        <title>Genomic Encyclopedia of Archaeal and Bacterial Type Strains, Phase II (KMG-II): from individual species to whole genera.</title>
        <authorList>
            <person name="Goeker M."/>
        </authorList>
    </citation>
    <scope>NUCLEOTIDE SEQUENCE [LARGE SCALE GENOMIC DNA]</scope>
    <source>
        <strain evidence="3 4">DSM 25217</strain>
    </source>
</reference>
<evidence type="ECO:0000259" key="2">
    <source>
        <dbReference type="Pfam" id="PF21697"/>
    </source>
</evidence>
<dbReference type="SUPFAM" id="SSF109604">
    <property type="entry name" value="HD-domain/PDEase-like"/>
    <property type="match status" value="1"/>
</dbReference>
<dbReference type="Gene3D" id="1.10.3210.10">
    <property type="entry name" value="Hypothetical protein af1432"/>
    <property type="match status" value="1"/>
</dbReference>
<dbReference type="SUPFAM" id="SSF53067">
    <property type="entry name" value="Actin-like ATPase domain"/>
    <property type="match status" value="2"/>
</dbReference>
<dbReference type="Gene3D" id="3.30.420.150">
    <property type="entry name" value="Exopolyphosphatase. Domain 2"/>
    <property type="match status" value="1"/>
</dbReference>
<feature type="domain" description="Ppx/GppA phosphatase N-terminal" evidence="1">
    <location>
        <begin position="31"/>
        <end position="306"/>
    </location>
</feature>
<dbReference type="InterPro" id="IPR050273">
    <property type="entry name" value="GppA/Ppx_hydrolase"/>
</dbReference>
<protein>
    <submittedName>
        <fullName evidence="3">Exopolyphosphatase/guanosine-5'-triphosphate, 3'-diphosphate pyrophosphatase</fullName>
    </submittedName>
</protein>
<dbReference type="AlphaFoldDB" id="A0A3M0CG77"/>
<organism evidence="3 4">
    <name type="scientific">Eilatimonas milleporae</name>
    <dbReference type="NCBI Taxonomy" id="911205"/>
    <lineage>
        <taxon>Bacteria</taxon>
        <taxon>Pseudomonadati</taxon>
        <taxon>Pseudomonadota</taxon>
        <taxon>Alphaproteobacteria</taxon>
        <taxon>Kordiimonadales</taxon>
        <taxon>Kordiimonadaceae</taxon>
        <taxon>Eilatimonas</taxon>
    </lineage>
</organism>
<gene>
    <name evidence="3" type="ORF">BXY39_1236</name>
</gene>
<dbReference type="Pfam" id="PF02541">
    <property type="entry name" value="Ppx-GppA"/>
    <property type="match status" value="1"/>
</dbReference>
<dbReference type="Gene3D" id="3.30.420.40">
    <property type="match status" value="1"/>
</dbReference>
<dbReference type="PANTHER" id="PTHR30005">
    <property type="entry name" value="EXOPOLYPHOSPHATASE"/>
    <property type="match status" value="1"/>
</dbReference>
<dbReference type="OrthoDB" id="3698573at2"/>
<dbReference type="RefSeq" id="WP_121937952.1">
    <property type="nucleotide sequence ID" value="NZ_REFR01000010.1"/>
</dbReference>
<feature type="domain" description="Exopolyphosphatase C-terminal" evidence="2">
    <location>
        <begin position="315"/>
        <end position="494"/>
    </location>
</feature>
<proteinExistence type="predicted"/>
<dbReference type="GO" id="GO:0016462">
    <property type="term" value="F:pyrophosphatase activity"/>
    <property type="evidence" value="ECO:0007669"/>
    <property type="project" value="TreeGrafter"/>
</dbReference>